<proteinExistence type="predicted"/>
<dbReference type="Pfam" id="PF13692">
    <property type="entry name" value="Glyco_trans_1_4"/>
    <property type="match status" value="1"/>
</dbReference>
<dbReference type="EMBL" id="JACHXF010000006">
    <property type="protein sequence ID" value="MBB3095672.1"/>
    <property type="molecule type" value="Genomic_DNA"/>
</dbReference>
<dbReference type="PANTHER" id="PTHR12526">
    <property type="entry name" value="GLYCOSYLTRANSFERASE"/>
    <property type="match status" value="1"/>
</dbReference>
<dbReference type="PANTHER" id="PTHR12526:SF638">
    <property type="entry name" value="SPORE COAT PROTEIN SA"/>
    <property type="match status" value="1"/>
</dbReference>
<dbReference type="GO" id="GO:0016757">
    <property type="term" value="F:glycosyltransferase activity"/>
    <property type="evidence" value="ECO:0007669"/>
    <property type="project" value="UniProtKB-KW"/>
</dbReference>
<dbReference type="Gene3D" id="3.40.50.2000">
    <property type="entry name" value="Glycogen Phosphorylase B"/>
    <property type="match status" value="2"/>
</dbReference>
<evidence type="ECO:0000259" key="3">
    <source>
        <dbReference type="Pfam" id="PF13579"/>
    </source>
</evidence>
<sequence>MRITYIHQYFKTPGMSGGTRSYEFARRLVDRGHEVHMITGDPDGDRARVTREAGIVVHWLPVPYSNAMSYRRRIGAFFDFVRRSTVEAARIPADLVLATSTPLTVAIPGAYAAMRRRVPMVLEVRDVWPELPIAMGALRSPVSRWAAERLEAWAYRRAAHVIALSPGMAASIQRRFPRVGVTVVPNSSDIGLFAGADRAGAVLREETPWLGDRPLVLYAGTLGPANGVDYLVRMAACLAETAPDARVAIIGDGRMRDSLRELAAGLGVLDRNLFLLGPVSKERVVAFFGACDLATSVFVDIPELGNNSPNKVFDAFAAGRPVAVNHGGWIADLLTESGAGLVLPAGDPGAAAIAVADFLGDESDRTSARAAASALARDRFDRDLLFEDFERVLDRAVYRGSGAGARAGRTTASKRKIHISRAS</sequence>
<evidence type="ECO:0000256" key="2">
    <source>
        <dbReference type="ARBA" id="ARBA00022679"/>
    </source>
</evidence>
<dbReference type="Proteomes" id="UP000590749">
    <property type="component" value="Unassembled WGS sequence"/>
</dbReference>
<dbReference type="Pfam" id="PF13579">
    <property type="entry name" value="Glyco_trans_4_4"/>
    <property type="match status" value="1"/>
</dbReference>
<evidence type="ECO:0000313" key="4">
    <source>
        <dbReference type="EMBL" id="MBB3095672.1"/>
    </source>
</evidence>
<keyword evidence="5" id="KW-1185">Reference proteome</keyword>
<dbReference type="RefSeq" id="WP_183220559.1">
    <property type="nucleotide sequence ID" value="NZ_BMPW01000004.1"/>
</dbReference>
<dbReference type="AlphaFoldDB" id="A0A7W5AG33"/>
<dbReference type="InterPro" id="IPR028098">
    <property type="entry name" value="Glyco_trans_4-like_N"/>
</dbReference>
<accession>A0A7W5AG33</accession>
<keyword evidence="1" id="KW-0328">Glycosyltransferase</keyword>
<name>A0A7W5AG33_9ACTN</name>
<evidence type="ECO:0000256" key="1">
    <source>
        <dbReference type="ARBA" id="ARBA00022676"/>
    </source>
</evidence>
<reference evidence="4 5" key="1">
    <citation type="submission" date="2020-08" db="EMBL/GenBank/DDBJ databases">
        <title>Genomic Encyclopedia of Type Strains, Phase III (KMG-III): the genomes of soil and plant-associated and newly described type strains.</title>
        <authorList>
            <person name="Whitman W."/>
        </authorList>
    </citation>
    <scope>NUCLEOTIDE SEQUENCE [LARGE SCALE GENOMIC DNA]</scope>
    <source>
        <strain evidence="4 5">CECT 3287</strain>
    </source>
</reference>
<feature type="domain" description="Glycosyltransferase subfamily 4-like N-terminal" evidence="3">
    <location>
        <begin position="18"/>
        <end position="186"/>
    </location>
</feature>
<organism evidence="4 5">
    <name type="scientific">Actinoplanes campanulatus</name>
    <dbReference type="NCBI Taxonomy" id="113559"/>
    <lineage>
        <taxon>Bacteria</taxon>
        <taxon>Bacillati</taxon>
        <taxon>Actinomycetota</taxon>
        <taxon>Actinomycetes</taxon>
        <taxon>Micromonosporales</taxon>
        <taxon>Micromonosporaceae</taxon>
        <taxon>Actinoplanes</taxon>
    </lineage>
</organism>
<protein>
    <submittedName>
        <fullName evidence="4">Glycosyltransferase involved in cell wall biosynthesis</fullName>
    </submittedName>
</protein>
<evidence type="ECO:0000313" key="5">
    <source>
        <dbReference type="Proteomes" id="UP000590749"/>
    </source>
</evidence>
<dbReference type="CDD" id="cd03794">
    <property type="entry name" value="GT4_WbuB-like"/>
    <property type="match status" value="1"/>
</dbReference>
<comment type="caution">
    <text evidence="4">The sequence shown here is derived from an EMBL/GenBank/DDBJ whole genome shotgun (WGS) entry which is preliminary data.</text>
</comment>
<keyword evidence="2 4" id="KW-0808">Transferase</keyword>
<dbReference type="SUPFAM" id="SSF53756">
    <property type="entry name" value="UDP-Glycosyltransferase/glycogen phosphorylase"/>
    <property type="match status" value="1"/>
</dbReference>
<gene>
    <name evidence="4" type="ORF">FHR83_003342</name>
</gene>